<feature type="compositionally biased region" description="Basic and acidic residues" evidence="1">
    <location>
        <begin position="295"/>
        <end position="314"/>
    </location>
</feature>
<name>A0A6A2ZZE8_HIBSY</name>
<organism evidence="3 4">
    <name type="scientific">Hibiscus syriacus</name>
    <name type="common">Rose of Sharon</name>
    <dbReference type="NCBI Taxonomy" id="106335"/>
    <lineage>
        <taxon>Eukaryota</taxon>
        <taxon>Viridiplantae</taxon>
        <taxon>Streptophyta</taxon>
        <taxon>Embryophyta</taxon>
        <taxon>Tracheophyta</taxon>
        <taxon>Spermatophyta</taxon>
        <taxon>Magnoliopsida</taxon>
        <taxon>eudicotyledons</taxon>
        <taxon>Gunneridae</taxon>
        <taxon>Pentapetalae</taxon>
        <taxon>rosids</taxon>
        <taxon>malvids</taxon>
        <taxon>Malvales</taxon>
        <taxon>Malvaceae</taxon>
        <taxon>Malvoideae</taxon>
        <taxon>Hibiscus</taxon>
    </lineage>
</organism>
<accession>A0A6A2ZZE8</accession>
<evidence type="ECO:0000313" key="3">
    <source>
        <dbReference type="EMBL" id="KAE8697390.1"/>
    </source>
</evidence>
<gene>
    <name evidence="3" type="ORF">F3Y22_tig00110621pilonHSYRG00176</name>
</gene>
<dbReference type="PANTHER" id="PTHR43127">
    <property type="entry name" value="DEVELOPMENTALLY-REGULATED GTP-BINDING PROTEIN 2"/>
    <property type="match status" value="1"/>
</dbReference>
<dbReference type="InterPro" id="IPR031662">
    <property type="entry name" value="GTP-binding_2"/>
</dbReference>
<reference evidence="3" key="1">
    <citation type="submission" date="2019-09" db="EMBL/GenBank/DDBJ databases">
        <title>Draft genome information of white flower Hibiscus syriacus.</title>
        <authorList>
            <person name="Kim Y.-M."/>
        </authorList>
    </citation>
    <scope>NUCLEOTIDE SEQUENCE [LARGE SCALE GENOMIC DNA]</scope>
    <source>
        <strain evidence="3">YM2019G1</strain>
    </source>
</reference>
<dbReference type="GO" id="GO:0003924">
    <property type="term" value="F:GTPase activity"/>
    <property type="evidence" value="ECO:0007669"/>
    <property type="project" value="InterPro"/>
</dbReference>
<dbReference type="GO" id="GO:0005525">
    <property type="term" value="F:GTP binding"/>
    <property type="evidence" value="ECO:0007669"/>
    <property type="project" value="UniProtKB-KW"/>
</dbReference>
<dbReference type="InterPro" id="IPR045001">
    <property type="entry name" value="DRG"/>
</dbReference>
<evidence type="ECO:0000256" key="1">
    <source>
        <dbReference type="SAM" id="MobiDB-lite"/>
    </source>
</evidence>
<dbReference type="InterPro" id="IPR012675">
    <property type="entry name" value="Beta-grasp_dom_sf"/>
</dbReference>
<dbReference type="Gene3D" id="6.10.140.1070">
    <property type="match status" value="1"/>
</dbReference>
<evidence type="ECO:0000259" key="2">
    <source>
        <dbReference type="Pfam" id="PF16897"/>
    </source>
</evidence>
<dbReference type="Gene3D" id="3.10.20.30">
    <property type="match status" value="1"/>
</dbReference>
<sequence>MVTLRHGSDGDIYLGKDLKQELVLINNKKMKSKASSSSQENQKENLKPLPKAKRDLQSFVAFTHLWLIEYLGSYEVKRWLNKEPPNLTFRKKDKGGINFTSTVANTHLDLDTVKAICSEYRIHNADITLRFDATADDLIDAIEGSRIYMPCIYVINKIDQITLEELEILDKLPHYCPISALIWGSSAKHKPQRVGKDHELEDEDVVRIINKRKRRNLKPKPLIVVVVWHQISSVVCEGAEQLNNEYNKPSFFQLLSTSVDLLKRSHQTFSHKFKSLIHQFQLRFTPPNIDFRSSGIEKGEESESVRENMKEAMKKSNRTSEATLQGAARTAAKSVHKTADKVKKKKKPTVSRSDNQHEPRDEL</sequence>
<keyword evidence="4" id="KW-1185">Reference proteome</keyword>
<protein>
    <submittedName>
        <fullName evidence="3">Developmentally-regulated GTP-binding protein 1</fullName>
    </submittedName>
</protein>
<dbReference type="InterPro" id="IPR027417">
    <property type="entry name" value="P-loop_NTPase"/>
</dbReference>
<dbReference type="AlphaFoldDB" id="A0A6A2ZZE8"/>
<proteinExistence type="predicted"/>
<dbReference type="Pfam" id="PF16897">
    <property type="entry name" value="MMR_HSR1_Xtn"/>
    <property type="match status" value="1"/>
</dbReference>
<feature type="compositionally biased region" description="Basic and acidic residues" evidence="1">
    <location>
        <begin position="354"/>
        <end position="363"/>
    </location>
</feature>
<dbReference type="SUPFAM" id="SSF52540">
    <property type="entry name" value="P-loop containing nucleoside triphosphate hydrolases"/>
    <property type="match status" value="1"/>
</dbReference>
<comment type="caution">
    <text evidence="3">The sequence shown here is derived from an EMBL/GenBank/DDBJ whole genome shotgun (WGS) entry which is preliminary data.</text>
</comment>
<dbReference type="EMBL" id="VEPZ02001051">
    <property type="protein sequence ID" value="KAE8697390.1"/>
    <property type="molecule type" value="Genomic_DNA"/>
</dbReference>
<feature type="domain" description="GTP binding protein second" evidence="2">
    <location>
        <begin position="94"/>
        <end position="180"/>
    </location>
</feature>
<dbReference type="Proteomes" id="UP000436088">
    <property type="component" value="Unassembled WGS sequence"/>
</dbReference>
<evidence type="ECO:0000313" key="4">
    <source>
        <dbReference type="Proteomes" id="UP000436088"/>
    </source>
</evidence>
<feature type="region of interest" description="Disordered" evidence="1">
    <location>
        <begin position="293"/>
        <end position="363"/>
    </location>
</feature>